<accession>A0A5B8R4J3</accession>
<gene>
    <name evidence="2" type="ORF">D0436_22145</name>
</gene>
<feature type="signal peptide" evidence="1">
    <location>
        <begin position="1"/>
        <end position="29"/>
    </location>
</feature>
<feature type="chain" id="PRO_5022756336" evidence="1">
    <location>
        <begin position="30"/>
        <end position="431"/>
    </location>
</feature>
<name>A0A5B8R4J3_9GAMM</name>
<evidence type="ECO:0000256" key="1">
    <source>
        <dbReference type="SAM" id="SignalP"/>
    </source>
</evidence>
<dbReference type="Pfam" id="PF09673">
    <property type="entry name" value="TrbC_Ftype"/>
    <property type="match status" value="1"/>
</dbReference>
<dbReference type="AlphaFoldDB" id="A0A5B8R4J3"/>
<organism evidence="2">
    <name type="scientific">Shewanella decolorationis</name>
    <dbReference type="NCBI Taxonomy" id="256839"/>
    <lineage>
        <taxon>Bacteria</taxon>
        <taxon>Pseudomonadati</taxon>
        <taxon>Pseudomonadota</taxon>
        <taxon>Gammaproteobacteria</taxon>
        <taxon>Alteromonadales</taxon>
        <taxon>Shewanellaceae</taxon>
        <taxon>Shewanella</taxon>
    </lineage>
</organism>
<protein>
    <submittedName>
        <fullName evidence="2">Conjugal transfer protein TrbC</fullName>
    </submittedName>
</protein>
<sequence length="431" mass="48348">MLTSLSNRQFLVSLFVAVTMSAIYFDAMATDDNQQFILDAKRQMDEVRSQIEAMRQNNTQQPQGGLPAAWGQQSYISQAQMLTQQADAIRHQVLPKPEPVTPVVQQEIAANGEVFIFASFGMPAYTLKSALRAASQSQVKTTVVFRGLKDESESLRDASNAIHRVIDEADLDVTPRVIIDPRLFNTYAVEVAPTMVYRNGGKVVTATGLQSLEDFVKQSEGLLQSGSLGKLSDTYDITEMDMLELIQQKLKKVDWEEKKHEAVSRFVNRKEVQLTESLKDEDVRYKIDPRVRFTQDQTTPDGQYFAKAGDVVDPTALLQMETRLFMIDPTSERQLAWMNDVLSVTEHKQVYVLLSALPAGSDLTEFNRLQTKLGRRLYLMQPTMVSRFQLEHLPALVDLFKGEIRVTEIGQRTLSNAGLPTLLVAPNGGAK</sequence>
<proteinExistence type="predicted"/>
<reference evidence="2" key="1">
    <citation type="journal article" date="2019" name="Ecotoxicol. Environ. Saf.">
        <title>Microbial characterization of heavy metal resistant bacterial strains isolated from an electroplating wastewater treatment plant.</title>
        <authorList>
            <person name="Cai X."/>
            <person name="Zheng X."/>
            <person name="Zhang D."/>
            <person name="Iqbal W."/>
            <person name="Liu C."/>
            <person name="Yang B."/>
            <person name="Zhao X."/>
            <person name="Lu X."/>
            <person name="Mao Y."/>
        </authorList>
    </citation>
    <scope>NUCLEOTIDE SEQUENCE [LARGE SCALE GENOMIC DNA]</scope>
    <source>
        <strain evidence="2">Ni1-3</strain>
    </source>
</reference>
<keyword evidence="1" id="KW-0732">Signal</keyword>
<dbReference type="InterPro" id="IPR019106">
    <property type="entry name" value="T4SS_TrbC"/>
</dbReference>
<dbReference type="EMBL" id="CP031775">
    <property type="protein sequence ID" value="QDZ92936.1"/>
    <property type="molecule type" value="Genomic_DNA"/>
</dbReference>
<evidence type="ECO:0000313" key="2">
    <source>
        <dbReference type="EMBL" id="QDZ92936.1"/>
    </source>
</evidence>